<organism evidence="4 5">
    <name type="scientific">Clostridium tetanomorphum</name>
    <dbReference type="NCBI Taxonomy" id="1553"/>
    <lineage>
        <taxon>Bacteria</taxon>
        <taxon>Bacillati</taxon>
        <taxon>Bacillota</taxon>
        <taxon>Clostridia</taxon>
        <taxon>Eubacteriales</taxon>
        <taxon>Clostridiaceae</taxon>
        <taxon>Clostridium</taxon>
    </lineage>
</organism>
<dbReference type="Pfam" id="PF02769">
    <property type="entry name" value="AIRS_C"/>
    <property type="match status" value="1"/>
</dbReference>
<dbReference type="Gene3D" id="3.30.1330.10">
    <property type="entry name" value="PurM-like, N-terminal domain"/>
    <property type="match status" value="1"/>
</dbReference>
<dbReference type="Gene3D" id="3.90.650.10">
    <property type="entry name" value="PurM-like C-terminal domain"/>
    <property type="match status" value="1"/>
</dbReference>
<protein>
    <submittedName>
        <fullName evidence="4">Hydrogenase expression/formation protein HypE</fullName>
    </submittedName>
</protein>
<evidence type="ECO:0000259" key="3">
    <source>
        <dbReference type="Pfam" id="PF02769"/>
    </source>
</evidence>
<gene>
    <name evidence="4" type="primary">hypE</name>
    <name evidence="4" type="ORF">HGG79_02515</name>
</gene>
<dbReference type="AlphaFoldDB" id="A0A923IZH6"/>
<dbReference type="NCBIfam" id="TIGR02124">
    <property type="entry name" value="hypE"/>
    <property type="match status" value="1"/>
</dbReference>
<dbReference type="SUPFAM" id="SSF55326">
    <property type="entry name" value="PurM N-terminal domain-like"/>
    <property type="match status" value="1"/>
</dbReference>
<feature type="domain" description="PurM-like N-terminal" evidence="2">
    <location>
        <begin position="38"/>
        <end position="147"/>
    </location>
</feature>
<evidence type="ECO:0000256" key="1">
    <source>
        <dbReference type="ARBA" id="ARBA00006243"/>
    </source>
</evidence>
<dbReference type="PANTHER" id="PTHR30303:SF0">
    <property type="entry name" value="CARBAMOYL DEHYDRATASE HYPE"/>
    <property type="match status" value="1"/>
</dbReference>
<name>A0A923IZH6_CLOTT</name>
<dbReference type="PIRSF" id="PIRSF005644">
    <property type="entry name" value="Hdrgns_mtr_HypE"/>
    <property type="match status" value="1"/>
</dbReference>
<accession>A0A923IZH6</accession>
<dbReference type="InterPro" id="IPR011854">
    <property type="entry name" value="HypE"/>
</dbReference>
<comment type="caution">
    <text evidence="4">The sequence shown here is derived from an EMBL/GenBank/DDBJ whole genome shotgun (WGS) entry which is preliminary data.</text>
</comment>
<comment type="similarity">
    <text evidence="1">Belongs to the HypE family.</text>
</comment>
<dbReference type="PANTHER" id="PTHR30303">
    <property type="entry name" value="HYDROGENASE ISOENZYMES FORMATION PROTEIN HYPE"/>
    <property type="match status" value="1"/>
</dbReference>
<reference evidence="4 5" key="1">
    <citation type="submission" date="2020-04" db="EMBL/GenBank/DDBJ databases">
        <title>Genomic insights into acetone-butanol-ethanol (ABE) fermentation by sequencing solventogenic clostridia strains.</title>
        <authorList>
            <person name="Brown S."/>
        </authorList>
    </citation>
    <scope>NUCLEOTIDE SEQUENCE [LARGE SCALE GENOMIC DNA]</scope>
    <source>
        <strain evidence="4 5">DJ011</strain>
    </source>
</reference>
<feature type="domain" description="PurM-like C-terminal" evidence="3">
    <location>
        <begin position="160"/>
        <end position="306"/>
    </location>
</feature>
<proteinExistence type="inferred from homology"/>
<sequence length="332" mass="36142">MDEFISMSYGNGGKKTSNLIEEIIVPAIGNEKLNVLGDGALLNISEEIAFSSDSFVINPYFFPGGDIGKLSVCGTVNDLLMCGSVPKYLSLSLILEEGFKIDELKKIIFSIKKTAEEAKVQVVTGDTKVVDKGHGHGIYINTAGIGEKILGVDLDKKGIKVGDKVILTGSIGNHGISILCARESLLENTIKSDCAPLNKIVYTILKYKEKVKILRDPTRGGLATTLNEFVERENFSIQIEEEKIPIDREVIGACKLLGLDPLYIANEGKAVAIISEEVCENIIEDLMNIGCTNARIIGEVVDYTNSKILLNTAFGGKRILNKLTYDLLPRIC</sequence>
<dbReference type="EMBL" id="JAAZWO010000002">
    <property type="protein sequence ID" value="MBC2396654.1"/>
    <property type="molecule type" value="Genomic_DNA"/>
</dbReference>
<dbReference type="InterPro" id="IPR010918">
    <property type="entry name" value="PurM-like_C_dom"/>
</dbReference>
<evidence type="ECO:0000313" key="5">
    <source>
        <dbReference type="Proteomes" id="UP000563151"/>
    </source>
</evidence>
<dbReference type="InterPro" id="IPR036676">
    <property type="entry name" value="PurM-like_C_sf"/>
</dbReference>
<dbReference type="GO" id="GO:0051604">
    <property type="term" value="P:protein maturation"/>
    <property type="evidence" value="ECO:0007669"/>
    <property type="project" value="TreeGrafter"/>
</dbReference>
<dbReference type="CDD" id="cd02197">
    <property type="entry name" value="HypE"/>
    <property type="match status" value="1"/>
</dbReference>
<dbReference type="SUPFAM" id="SSF56042">
    <property type="entry name" value="PurM C-terminal domain-like"/>
    <property type="match status" value="1"/>
</dbReference>
<dbReference type="Pfam" id="PF00586">
    <property type="entry name" value="AIRS"/>
    <property type="match status" value="1"/>
</dbReference>
<dbReference type="Proteomes" id="UP000563151">
    <property type="component" value="Unassembled WGS sequence"/>
</dbReference>
<dbReference type="InterPro" id="IPR016188">
    <property type="entry name" value="PurM-like_N"/>
</dbReference>
<dbReference type="RefSeq" id="WP_035144874.1">
    <property type="nucleotide sequence ID" value="NZ_JAAZWO010000002.1"/>
</dbReference>
<dbReference type="InterPro" id="IPR036921">
    <property type="entry name" value="PurM-like_N_sf"/>
</dbReference>
<evidence type="ECO:0000259" key="2">
    <source>
        <dbReference type="Pfam" id="PF00586"/>
    </source>
</evidence>
<evidence type="ECO:0000313" key="4">
    <source>
        <dbReference type="EMBL" id="MBC2396654.1"/>
    </source>
</evidence>
<keyword evidence="5" id="KW-1185">Reference proteome</keyword>